<comment type="caution">
    <text evidence="2">The sequence shown here is derived from an EMBL/GenBank/DDBJ whole genome shotgun (WGS) entry which is preliminary data.</text>
</comment>
<keyword evidence="3" id="KW-1185">Reference proteome</keyword>
<evidence type="ECO:0000313" key="3">
    <source>
        <dbReference type="Proteomes" id="UP001156882"/>
    </source>
</evidence>
<evidence type="ECO:0000313" key="2">
    <source>
        <dbReference type="EMBL" id="GLS20254.1"/>
    </source>
</evidence>
<dbReference type="RefSeq" id="WP_284313352.1">
    <property type="nucleotide sequence ID" value="NZ_BSPC01000028.1"/>
</dbReference>
<reference evidence="3" key="1">
    <citation type="journal article" date="2019" name="Int. J. Syst. Evol. Microbiol.">
        <title>The Global Catalogue of Microorganisms (GCM) 10K type strain sequencing project: providing services to taxonomists for standard genome sequencing and annotation.</title>
        <authorList>
            <consortium name="The Broad Institute Genomics Platform"/>
            <consortium name="The Broad Institute Genome Sequencing Center for Infectious Disease"/>
            <person name="Wu L."/>
            <person name="Ma J."/>
        </authorList>
    </citation>
    <scope>NUCLEOTIDE SEQUENCE [LARGE SCALE GENOMIC DNA]</scope>
    <source>
        <strain evidence="3">NBRC 101365</strain>
    </source>
</reference>
<accession>A0ABQ6CKH8</accession>
<organism evidence="2 3">
    <name type="scientific">Labrys miyagiensis</name>
    <dbReference type="NCBI Taxonomy" id="346912"/>
    <lineage>
        <taxon>Bacteria</taxon>
        <taxon>Pseudomonadati</taxon>
        <taxon>Pseudomonadota</taxon>
        <taxon>Alphaproteobacteria</taxon>
        <taxon>Hyphomicrobiales</taxon>
        <taxon>Xanthobacteraceae</taxon>
        <taxon>Labrys</taxon>
    </lineage>
</organism>
<gene>
    <name evidence="2" type="ORF">GCM10007874_32710</name>
</gene>
<evidence type="ECO:0000256" key="1">
    <source>
        <dbReference type="SAM" id="MobiDB-lite"/>
    </source>
</evidence>
<protein>
    <submittedName>
        <fullName evidence="2">Uncharacterized protein</fullName>
    </submittedName>
</protein>
<dbReference type="EMBL" id="BSPC01000028">
    <property type="protein sequence ID" value="GLS20254.1"/>
    <property type="molecule type" value="Genomic_DNA"/>
</dbReference>
<feature type="compositionally biased region" description="Basic and acidic residues" evidence="1">
    <location>
        <begin position="40"/>
        <end position="51"/>
    </location>
</feature>
<name>A0ABQ6CKH8_9HYPH</name>
<dbReference type="Proteomes" id="UP001156882">
    <property type="component" value="Unassembled WGS sequence"/>
</dbReference>
<sequence length="98" mass="10650">MGYVIHVAMAGLLATAPFHILIAQESKEPPSMASDPCQVKPDDPPDSKAKSNPDYLGRCKGVLKPPSGMDEQIEKHPPQQGQTPIIRPEDLPSQQKPQ</sequence>
<feature type="region of interest" description="Disordered" evidence="1">
    <location>
        <begin position="27"/>
        <end position="98"/>
    </location>
</feature>
<proteinExistence type="predicted"/>